<gene>
    <name evidence="4" type="ORF">GPZ80_02320</name>
</gene>
<dbReference type="Gene3D" id="3.40.800.10">
    <property type="entry name" value="Ureohydrolase domain"/>
    <property type="match status" value="1"/>
</dbReference>
<evidence type="ECO:0000256" key="3">
    <source>
        <dbReference type="PROSITE-ProRule" id="PRU00742"/>
    </source>
</evidence>
<dbReference type="PANTHER" id="PTHR11358:SF26">
    <property type="entry name" value="GUANIDINO ACID HYDROLASE, MITOCHONDRIAL"/>
    <property type="match status" value="1"/>
</dbReference>
<organism evidence="4 5">
    <name type="scientific">Actinokineospora xionganensis</name>
    <dbReference type="NCBI Taxonomy" id="2684470"/>
    <lineage>
        <taxon>Bacteria</taxon>
        <taxon>Bacillati</taxon>
        <taxon>Actinomycetota</taxon>
        <taxon>Actinomycetes</taxon>
        <taxon>Pseudonocardiales</taxon>
        <taxon>Pseudonocardiaceae</taxon>
        <taxon>Actinokineospora</taxon>
    </lineage>
</organism>
<dbReference type="SUPFAM" id="SSF52768">
    <property type="entry name" value="Arginase/deacetylase"/>
    <property type="match status" value="1"/>
</dbReference>
<accession>A0ABR7L088</accession>
<reference evidence="4 5" key="1">
    <citation type="submission" date="2020-06" db="EMBL/GenBank/DDBJ databases">
        <title>Actinokineospora xiongansis sp. nov., isolated from soil of Baiyangdian.</title>
        <authorList>
            <person name="Zhang X."/>
        </authorList>
    </citation>
    <scope>NUCLEOTIDE SEQUENCE [LARGE SCALE GENOMIC DNA]</scope>
    <source>
        <strain evidence="4 5">HBU206404</strain>
    </source>
</reference>
<dbReference type="InterPro" id="IPR023696">
    <property type="entry name" value="Ureohydrolase_dom_sf"/>
</dbReference>
<dbReference type="InterPro" id="IPR006035">
    <property type="entry name" value="Ureohydrolase"/>
</dbReference>
<protein>
    <submittedName>
        <fullName evidence="4">Arginase family protein</fullName>
    </submittedName>
</protein>
<evidence type="ECO:0000313" key="4">
    <source>
        <dbReference type="EMBL" id="MBC6446007.1"/>
    </source>
</evidence>
<keyword evidence="5" id="KW-1185">Reference proteome</keyword>
<dbReference type="PRINTS" id="PR00116">
    <property type="entry name" value="ARGINASE"/>
</dbReference>
<proteinExistence type="inferred from homology"/>
<evidence type="ECO:0000256" key="1">
    <source>
        <dbReference type="ARBA" id="ARBA00022723"/>
    </source>
</evidence>
<comment type="caution">
    <text evidence="4">The sequence shown here is derived from an EMBL/GenBank/DDBJ whole genome shotgun (WGS) entry which is preliminary data.</text>
</comment>
<comment type="similarity">
    <text evidence="3">Belongs to the arginase family.</text>
</comment>
<dbReference type="EMBL" id="JABVED010000001">
    <property type="protein sequence ID" value="MBC6446007.1"/>
    <property type="molecule type" value="Genomic_DNA"/>
</dbReference>
<sequence length="330" mass="34857">MAVRSDRTTLPLLRHGTAFCGLPFVPLREVPPTAAGVVMGAGHSLGAPHSGTENGPQFLRTLSKAHTWSAAEPAVIDLAGGRPLLSDVYDVGDIELPRDDLARALELIERAVAALPDGVAPCVIGGDHTVTLPVVRALLSRSSAPIWVVQLDNHLDLQLWGEDPDRSDGREAIFHTNVMSHVSDLVGPGRLLQLGVNPFATAEATSIDSALAYLRRVGRQVGVTDPALTDAAALSELAGRGRDIYLTVDVDVLDWQSMSATGYPAEVGLTVTQLLRVIDIVLAGNRLLGCDIVEFSADTADRTPKTLADGGRAVTILLHLLRHLRGGGAA</sequence>
<evidence type="ECO:0000313" key="5">
    <source>
        <dbReference type="Proteomes" id="UP000734823"/>
    </source>
</evidence>
<dbReference type="PROSITE" id="PS51409">
    <property type="entry name" value="ARGINASE_2"/>
    <property type="match status" value="1"/>
</dbReference>
<dbReference type="PANTHER" id="PTHR11358">
    <property type="entry name" value="ARGINASE/AGMATINASE"/>
    <property type="match status" value="1"/>
</dbReference>
<evidence type="ECO:0000256" key="2">
    <source>
        <dbReference type="ARBA" id="ARBA00022801"/>
    </source>
</evidence>
<keyword evidence="2" id="KW-0378">Hydrolase</keyword>
<dbReference type="Proteomes" id="UP000734823">
    <property type="component" value="Unassembled WGS sequence"/>
</dbReference>
<dbReference type="Pfam" id="PF00491">
    <property type="entry name" value="Arginase"/>
    <property type="match status" value="1"/>
</dbReference>
<name>A0ABR7L088_9PSEU</name>
<keyword evidence="1" id="KW-0479">Metal-binding</keyword>
<dbReference type="RefSeq" id="WP_187218056.1">
    <property type="nucleotide sequence ID" value="NZ_JABVED010000001.1"/>
</dbReference>